<organism evidence="4 5">
    <name type="scientific">Amycolatopsis rhizosphaerae</name>
    <dbReference type="NCBI Taxonomy" id="2053003"/>
    <lineage>
        <taxon>Bacteria</taxon>
        <taxon>Bacillati</taxon>
        <taxon>Actinomycetota</taxon>
        <taxon>Actinomycetes</taxon>
        <taxon>Pseudonocardiales</taxon>
        <taxon>Pseudonocardiaceae</taxon>
        <taxon>Amycolatopsis</taxon>
    </lineage>
</organism>
<feature type="domain" description="Outer membrane channel protein CpnT-like N-terminal" evidence="3">
    <location>
        <begin position="3"/>
        <end position="148"/>
    </location>
</feature>
<evidence type="ECO:0000259" key="3">
    <source>
        <dbReference type="Pfam" id="PF25547"/>
    </source>
</evidence>
<feature type="non-terminal residue" evidence="4">
    <location>
        <position position="384"/>
    </location>
</feature>
<evidence type="ECO:0000256" key="1">
    <source>
        <dbReference type="SAM" id="MobiDB-lite"/>
    </source>
</evidence>
<keyword evidence="2" id="KW-0472">Membrane</keyword>
<keyword evidence="4" id="KW-0808">Transferase</keyword>
<dbReference type="InterPro" id="IPR057746">
    <property type="entry name" value="CpnT-like_N"/>
</dbReference>
<protein>
    <submittedName>
        <fullName evidence="4">NAD:arginine ADP-ribosyltransferase with a RelA/SpoT domain protein</fullName>
    </submittedName>
</protein>
<evidence type="ECO:0000313" key="5">
    <source>
        <dbReference type="Proteomes" id="UP000320011"/>
    </source>
</evidence>
<dbReference type="InterPro" id="IPR036689">
    <property type="entry name" value="ESAT-6-like_sf"/>
</dbReference>
<reference evidence="4 5" key="1">
    <citation type="submission" date="2019-07" db="EMBL/GenBank/DDBJ databases">
        <authorList>
            <person name="Duangmal K."/>
            <person name="Teo W.F.A."/>
        </authorList>
    </citation>
    <scope>NUCLEOTIDE SEQUENCE [LARGE SCALE GENOMIC DNA]</scope>
    <source>
        <strain evidence="4 5">TBRC 6029</strain>
    </source>
</reference>
<keyword evidence="5" id="KW-1185">Reference proteome</keyword>
<dbReference type="Pfam" id="PF25547">
    <property type="entry name" value="WXG100_2"/>
    <property type="match status" value="1"/>
</dbReference>
<keyword evidence="2" id="KW-1133">Transmembrane helix</keyword>
<feature type="transmembrane region" description="Helical" evidence="2">
    <location>
        <begin position="108"/>
        <end position="132"/>
    </location>
</feature>
<evidence type="ECO:0000256" key="2">
    <source>
        <dbReference type="SAM" id="Phobius"/>
    </source>
</evidence>
<dbReference type="GO" id="GO:0016740">
    <property type="term" value="F:transferase activity"/>
    <property type="evidence" value="ECO:0007669"/>
    <property type="project" value="UniProtKB-KW"/>
</dbReference>
<dbReference type="EMBL" id="VJWX01000817">
    <property type="protein sequence ID" value="TVT14928.1"/>
    <property type="molecule type" value="Genomic_DNA"/>
</dbReference>
<dbReference type="Proteomes" id="UP000320011">
    <property type="component" value="Unassembled WGS sequence"/>
</dbReference>
<comment type="caution">
    <text evidence="4">The sequence shown here is derived from an EMBL/GenBank/DDBJ whole genome shotgun (WGS) entry which is preliminary data.</text>
</comment>
<dbReference type="SUPFAM" id="SSF140453">
    <property type="entry name" value="EsxAB dimer-like"/>
    <property type="match status" value="1"/>
</dbReference>
<feature type="region of interest" description="Disordered" evidence="1">
    <location>
        <begin position="321"/>
        <end position="384"/>
    </location>
</feature>
<gene>
    <name evidence="4" type="ORF">FNH05_37155</name>
</gene>
<accession>A0A557ZSL5</accession>
<feature type="compositionally biased region" description="Low complexity" evidence="1">
    <location>
        <begin position="351"/>
        <end position="370"/>
    </location>
</feature>
<name>A0A557ZSL5_9PSEU</name>
<reference evidence="4 5" key="2">
    <citation type="submission" date="2019-08" db="EMBL/GenBank/DDBJ databases">
        <title>Amycolatopsis acidicola sp. nov., isolated from peat swamp forest soil.</title>
        <authorList>
            <person name="Srisuk N."/>
        </authorList>
    </citation>
    <scope>NUCLEOTIDE SEQUENCE [LARGE SCALE GENOMIC DNA]</scope>
    <source>
        <strain evidence="4 5">TBRC 6029</strain>
    </source>
</reference>
<dbReference type="RefSeq" id="WP_425458535.1">
    <property type="nucleotide sequence ID" value="NZ_VJWX01000817.1"/>
</dbReference>
<dbReference type="AlphaFoldDB" id="A0A557ZSL5"/>
<sequence>MEMPEAVQWLLPIVVGESWPEGDEDKLRLLAEAWHQASSALQPVVQTGTNAVSGALANWTGQGALAVDEQWQKFVMGDDAYFKALTDASAALGNACEQTALDVEYTKYMIIISLIILAVQIASMVAAAFATFGASTAGIVPAQIATRVVVQQLFRQLLQKLAQQGFKQLAKELLEQLLKKGLKKIAGEVLKNVGMNLAMDVGIQGLQVLQGDRKEWDWSKTTDSAVGGAVQGAVGSVTGGLTGKLKSHGGDLGVVGKTVQGAVEGVATTVGQAAVTGELGNLSAGDVLTGAASGAAGAAVGAGKEHFQELKKLDQLNGNLDHADAAAPRPDSAQANEGSMSITDSPDRTETSSPAESTPDSPESPSGDEPGPTPDEPAETETPT</sequence>
<evidence type="ECO:0000313" key="4">
    <source>
        <dbReference type="EMBL" id="TVT14928.1"/>
    </source>
</evidence>
<proteinExistence type="predicted"/>
<keyword evidence="2" id="KW-0812">Transmembrane</keyword>
<dbReference type="Gene3D" id="1.10.287.1060">
    <property type="entry name" value="ESAT-6-like"/>
    <property type="match status" value="1"/>
</dbReference>
<feature type="compositionally biased region" description="Polar residues" evidence="1">
    <location>
        <begin position="333"/>
        <end position="344"/>
    </location>
</feature>